<dbReference type="EMBL" id="LQPE01000142">
    <property type="protein sequence ID" value="ORW01205.1"/>
    <property type="molecule type" value="Genomic_DNA"/>
</dbReference>
<dbReference type="AlphaFoldDB" id="A0A1X1XQT3"/>
<comment type="caution">
    <text evidence="1">The sequence shown here is derived from an EMBL/GenBank/DDBJ whole genome shotgun (WGS) entry which is preliminary data.</text>
</comment>
<keyword evidence="2" id="KW-1185">Reference proteome</keyword>
<accession>A0A1X1XQT3</accession>
<organism evidence="1 2">
    <name type="scientific">Mycobacterium kyorinense</name>
    <dbReference type="NCBI Taxonomy" id="487514"/>
    <lineage>
        <taxon>Bacteria</taxon>
        <taxon>Bacillati</taxon>
        <taxon>Actinomycetota</taxon>
        <taxon>Actinomycetes</taxon>
        <taxon>Mycobacteriales</taxon>
        <taxon>Mycobacteriaceae</taxon>
        <taxon>Mycobacterium</taxon>
    </lineage>
</organism>
<sequence>MHLHLHPALLLKNDEGFPDRHPARSELFSDVFLGKALAWAQLAGNDLAAKVIGDELTTAAT</sequence>
<evidence type="ECO:0000313" key="2">
    <source>
        <dbReference type="Proteomes" id="UP000193487"/>
    </source>
</evidence>
<gene>
    <name evidence="1" type="ORF">AWC14_08790</name>
</gene>
<evidence type="ECO:0000313" key="1">
    <source>
        <dbReference type="EMBL" id="ORW01205.1"/>
    </source>
</evidence>
<name>A0A1X1XQT3_9MYCO</name>
<protein>
    <submittedName>
        <fullName evidence="1">Uncharacterized protein</fullName>
    </submittedName>
</protein>
<proteinExistence type="predicted"/>
<reference evidence="1 2" key="1">
    <citation type="submission" date="2016-01" db="EMBL/GenBank/DDBJ databases">
        <title>The new phylogeny of the genus Mycobacterium.</title>
        <authorList>
            <person name="Tarcisio F."/>
            <person name="Conor M."/>
            <person name="Antonella G."/>
            <person name="Elisabetta G."/>
            <person name="Giulia F.S."/>
            <person name="Sara T."/>
            <person name="Anna F."/>
            <person name="Clotilde B."/>
            <person name="Roberto B."/>
            <person name="Veronica D.S."/>
            <person name="Fabio R."/>
            <person name="Monica P."/>
            <person name="Olivier J."/>
            <person name="Enrico T."/>
            <person name="Nicola S."/>
        </authorList>
    </citation>
    <scope>NUCLEOTIDE SEQUENCE [LARGE SCALE GENOMIC DNA]</scope>
    <source>
        <strain evidence="1 2">DSM 45166</strain>
    </source>
</reference>
<dbReference type="Proteomes" id="UP000193487">
    <property type="component" value="Unassembled WGS sequence"/>
</dbReference>